<dbReference type="AlphaFoldDB" id="A0A9N8WIJ0"/>
<feature type="compositionally biased region" description="Basic residues" evidence="1">
    <location>
        <begin position="1"/>
        <end position="10"/>
    </location>
</feature>
<evidence type="ECO:0000313" key="2">
    <source>
        <dbReference type="EMBL" id="CAG8488352.1"/>
    </source>
</evidence>
<dbReference type="Proteomes" id="UP000789396">
    <property type="component" value="Unassembled WGS sequence"/>
</dbReference>
<accession>A0A9N8WIJ0</accession>
<proteinExistence type="predicted"/>
<gene>
    <name evidence="2" type="ORF">RFULGI_LOCUS1863</name>
</gene>
<protein>
    <submittedName>
        <fullName evidence="2">8477_t:CDS:1</fullName>
    </submittedName>
</protein>
<reference evidence="2" key="1">
    <citation type="submission" date="2021-06" db="EMBL/GenBank/DDBJ databases">
        <authorList>
            <person name="Kallberg Y."/>
            <person name="Tangrot J."/>
            <person name="Rosling A."/>
        </authorList>
    </citation>
    <scope>NUCLEOTIDE SEQUENCE</scope>
    <source>
        <strain evidence="2">IN212</strain>
    </source>
</reference>
<sequence>MNPSSKKKQSSQKLTNAQDDDQEDNQEEEDDQENDQEDDQLQRTVQSIMKIISDEEVEYCLEKDKNGHKKALSMNYAYDLEEPSSIELVEFISDEICRQTLYFHLKSTDQPSLNKDPEILAKLRTFVCQAVKAVLIAKKNSQDTSSAIKKCDEVTLDLKIPTKLGALLDYLIKNFLMKGVFVF</sequence>
<keyword evidence="3" id="KW-1185">Reference proteome</keyword>
<feature type="compositionally biased region" description="Acidic residues" evidence="1">
    <location>
        <begin position="18"/>
        <end position="39"/>
    </location>
</feature>
<comment type="caution">
    <text evidence="2">The sequence shown here is derived from an EMBL/GenBank/DDBJ whole genome shotgun (WGS) entry which is preliminary data.</text>
</comment>
<evidence type="ECO:0000256" key="1">
    <source>
        <dbReference type="SAM" id="MobiDB-lite"/>
    </source>
</evidence>
<evidence type="ECO:0000313" key="3">
    <source>
        <dbReference type="Proteomes" id="UP000789396"/>
    </source>
</evidence>
<feature type="region of interest" description="Disordered" evidence="1">
    <location>
        <begin position="1"/>
        <end position="42"/>
    </location>
</feature>
<dbReference type="EMBL" id="CAJVPZ010001274">
    <property type="protein sequence ID" value="CAG8488352.1"/>
    <property type="molecule type" value="Genomic_DNA"/>
</dbReference>
<name>A0A9N8WIJ0_9GLOM</name>
<organism evidence="2 3">
    <name type="scientific">Racocetra fulgida</name>
    <dbReference type="NCBI Taxonomy" id="60492"/>
    <lineage>
        <taxon>Eukaryota</taxon>
        <taxon>Fungi</taxon>
        <taxon>Fungi incertae sedis</taxon>
        <taxon>Mucoromycota</taxon>
        <taxon>Glomeromycotina</taxon>
        <taxon>Glomeromycetes</taxon>
        <taxon>Diversisporales</taxon>
        <taxon>Gigasporaceae</taxon>
        <taxon>Racocetra</taxon>
    </lineage>
</organism>